<sequence>MSILMYKQRFKPPNFSKTPKCNYAHIRYIATRPGASKNEGMSHGLFGKLQPGNLTEFKTWQEVAKEVRELSYKKTNIFRSVISFTPETAAELGLKDHSAWENYIEKHIHILASKNGISRRNLSWVCAHHNEPSHPHIHIVFWDKNQKTMKNFVSPKVADSIRIQLIKETFAEKIADYCRAKEKHKLELKEVTDDLVKDFDNYMKTIYPKEYKKLKEVAGRIDDEELKDIPIDSILKGIDLSPISIRLFQLKDILPKKGRFYYQLLPEEAKEQVDRLVEDLKQGIPHIKQLIDEYADTKSKMAMLYDADPESVERHKDKAIKEMDKLIANRLIAVIKTLANKEFELSKLEYSKEYKSYKTQQMICEILIMIEQNIDDLNLDYNDRQKSESTELSKRAKKELYLRNRDKGMEK</sequence>
<dbReference type="AlphaFoldDB" id="A0A0L6JV51"/>
<protein>
    <recommendedName>
        <fullName evidence="3">Relaxase/mobilization nuclease family protein</fullName>
    </recommendedName>
</protein>
<name>A0A0L6JV51_9FIRM</name>
<dbReference type="InterPro" id="IPR041073">
    <property type="entry name" value="MobL"/>
</dbReference>
<dbReference type="RefSeq" id="WP_036935414.1">
    <property type="nucleotide sequence ID" value="NZ_JQKC01000001.1"/>
</dbReference>
<dbReference type="STRING" id="398512.Bccel_4809"/>
<dbReference type="eggNOG" id="COG0790">
    <property type="taxonomic scope" value="Bacteria"/>
</dbReference>
<reference evidence="2" key="1">
    <citation type="submission" date="2015-07" db="EMBL/GenBank/DDBJ databases">
        <title>Near-Complete Genome Sequence of the Cellulolytic Bacterium Bacteroides (Pseudobacteroides) cellulosolvens ATCC 35603.</title>
        <authorList>
            <person name="Dassa B."/>
            <person name="Utturkar S.M."/>
            <person name="Klingeman D.M."/>
            <person name="Hurt R.A."/>
            <person name="Keller M."/>
            <person name="Xu J."/>
            <person name="Reddy Y.H.K."/>
            <person name="Borovok I."/>
            <person name="Grinberg I.R."/>
            <person name="Lamed R."/>
            <person name="Zhivin O."/>
            <person name="Bayer E.A."/>
            <person name="Brown S.D."/>
        </authorList>
    </citation>
    <scope>NUCLEOTIDE SEQUENCE [LARGE SCALE GENOMIC DNA]</scope>
    <source>
        <strain evidence="2">DSM 2933</strain>
    </source>
</reference>
<evidence type="ECO:0000313" key="2">
    <source>
        <dbReference type="Proteomes" id="UP000036923"/>
    </source>
</evidence>
<dbReference type="InterPro" id="IPR048102">
    <property type="entry name" value="MobP3"/>
</dbReference>
<organism evidence="1 2">
    <name type="scientific">Pseudobacteroides cellulosolvens ATCC 35603 = DSM 2933</name>
    <dbReference type="NCBI Taxonomy" id="398512"/>
    <lineage>
        <taxon>Bacteria</taxon>
        <taxon>Bacillati</taxon>
        <taxon>Bacillota</taxon>
        <taxon>Clostridia</taxon>
        <taxon>Eubacteriales</taxon>
        <taxon>Oscillospiraceae</taxon>
        <taxon>Pseudobacteroides</taxon>
    </lineage>
</organism>
<accession>A0A0L6JV51</accession>
<proteinExistence type="predicted"/>
<dbReference type="EMBL" id="LGTC01000001">
    <property type="protein sequence ID" value="KNY29535.1"/>
    <property type="molecule type" value="Genomic_DNA"/>
</dbReference>
<dbReference type="Proteomes" id="UP000036923">
    <property type="component" value="Unassembled WGS sequence"/>
</dbReference>
<dbReference type="Pfam" id="PF18555">
    <property type="entry name" value="MobL"/>
    <property type="match status" value="1"/>
</dbReference>
<dbReference type="NCBIfam" id="NF041499">
    <property type="entry name" value="MobP3"/>
    <property type="match status" value="1"/>
</dbReference>
<dbReference type="PATRIC" id="fig|398512.5.peg.5040"/>
<evidence type="ECO:0008006" key="3">
    <source>
        <dbReference type="Google" id="ProtNLM"/>
    </source>
</evidence>
<comment type="caution">
    <text evidence="1">The sequence shown here is derived from an EMBL/GenBank/DDBJ whole genome shotgun (WGS) entry which is preliminary data.</text>
</comment>
<keyword evidence="2" id="KW-1185">Reference proteome</keyword>
<dbReference type="OrthoDB" id="1775746at2"/>
<gene>
    <name evidence="1" type="ORF">Bccel_4809</name>
</gene>
<evidence type="ECO:0000313" key="1">
    <source>
        <dbReference type="EMBL" id="KNY29535.1"/>
    </source>
</evidence>